<dbReference type="EC" id="3.2.1.58" evidence="9"/>
<evidence type="ECO:0000256" key="8">
    <source>
        <dbReference type="ARBA" id="ARBA00036824"/>
    </source>
</evidence>
<name>A0A9W9U5H1_9EURO</name>
<evidence type="ECO:0000256" key="10">
    <source>
        <dbReference type="SAM" id="SignalP"/>
    </source>
</evidence>
<reference evidence="11" key="2">
    <citation type="journal article" date="2023" name="IMA Fungus">
        <title>Comparative genomic study of the Penicillium genus elucidates a diverse pangenome and 15 lateral gene transfer events.</title>
        <authorList>
            <person name="Petersen C."/>
            <person name="Sorensen T."/>
            <person name="Nielsen M.R."/>
            <person name="Sondergaard T.E."/>
            <person name="Sorensen J.L."/>
            <person name="Fitzpatrick D.A."/>
            <person name="Frisvad J.C."/>
            <person name="Nielsen K.L."/>
        </authorList>
    </citation>
    <scope>NUCLEOTIDE SEQUENCE</scope>
    <source>
        <strain evidence="11">IBT 21472</strain>
    </source>
</reference>
<feature type="chain" id="PRO_5040886004" description="glucan 1,3-beta-glucosidase" evidence="10">
    <location>
        <begin position="21"/>
        <end position="394"/>
    </location>
</feature>
<dbReference type="GO" id="GO:0004338">
    <property type="term" value="F:glucan exo-1,3-beta-glucosidase activity"/>
    <property type="evidence" value="ECO:0007669"/>
    <property type="project" value="UniProtKB-EC"/>
</dbReference>
<feature type="signal peptide" evidence="10">
    <location>
        <begin position="1"/>
        <end position="20"/>
    </location>
</feature>
<dbReference type="EMBL" id="JAPZBO010000005">
    <property type="protein sequence ID" value="KAJ5316189.1"/>
    <property type="molecule type" value="Genomic_DNA"/>
</dbReference>
<dbReference type="OrthoDB" id="1887033at2759"/>
<sequence>MGILKLSFLVAALGISTAVAVPTHQAQQSKYTDWKTFKAYGVNLGGWLVQESTIDTTWWARYSGGASDEWGLCENLGSQCGPVLEHRYATWITTADIDKAAKSGIALLRVPTTYAAWIKLPGSELYSGKQTTYLKKIATYAIKRYGMHIVVDVHGLPGGINGLTIGEAAGHWGWFHNQTNFDYSMKVVDAVLSFIQNSGYPEYFTFEPLNEAADNNDLSVFGTSAALSSSGASWVLKYYKAVLDRVAAVNHRIPIMFQDCFQGEKFWSGNFSRGDNIAFDVHNYYFAGRETTSKNEPSYIFSDAKTSPGDGKFPVFVGEWSIQSLYNNSFALRECNFNFGLAAFHKYTQGEAYWTWKFYGNATVDGQGTQADYWNYEYFVDQGYFHPESEVSYC</sequence>
<dbReference type="AlphaFoldDB" id="A0A9W9U5H1"/>
<protein>
    <recommendedName>
        <fullName evidence="9">glucan 1,3-beta-glucosidase</fullName>
        <ecNumber evidence="9">3.2.1.58</ecNumber>
    </recommendedName>
</protein>
<comment type="similarity">
    <text evidence="2">Belongs to the glycosyl hydrolase 5 (cellulase A) family.</text>
</comment>
<dbReference type="Gene3D" id="3.20.20.80">
    <property type="entry name" value="Glycosidases"/>
    <property type="match status" value="1"/>
</dbReference>
<evidence type="ECO:0000313" key="12">
    <source>
        <dbReference type="Proteomes" id="UP001147746"/>
    </source>
</evidence>
<dbReference type="GO" id="GO:0005576">
    <property type="term" value="C:extracellular region"/>
    <property type="evidence" value="ECO:0007669"/>
    <property type="project" value="UniProtKB-SubCell"/>
</dbReference>
<organism evidence="11 12">
    <name type="scientific">Penicillium atrosanguineum</name>
    <dbReference type="NCBI Taxonomy" id="1132637"/>
    <lineage>
        <taxon>Eukaryota</taxon>
        <taxon>Fungi</taxon>
        <taxon>Dikarya</taxon>
        <taxon>Ascomycota</taxon>
        <taxon>Pezizomycotina</taxon>
        <taxon>Eurotiomycetes</taxon>
        <taxon>Eurotiomycetidae</taxon>
        <taxon>Eurotiales</taxon>
        <taxon>Aspergillaceae</taxon>
        <taxon>Penicillium</taxon>
    </lineage>
</organism>
<keyword evidence="3" id="KW-0964">Secreted</keyword>
<comment type="catalytic activity">
    <reaction evidence="8">
        <text>Successive hydrolysis of beta-D-glucose units from the non-reducing ends of (1-&gt;3)-beta-D-glucans, releasing alpha-glucose.</text>
        <dbReference type="EC" id="3.2.1.58"/>
    </reaction>
</comment>
<reference evidence="11" key="1">
    <citation type="submission" date="2022-12" db="EMBL/GenBank/DDBJ databases">
        <authorList>
            <person name="Petersen C."/>
        </authorList>
    </citation>
    <scope>NUCLEOTIDE SEQUENCE</scope>
    <source>
        <strain evidence="11">IBT 21472</strain>
    </source>
</reference>
<dbReference type="SUPFAM" id="SSF51445">
    <property type="entry name" value="(Trans)glycosidases"/>
    <property type="match status" value="1"/>
</dbReference>
<dbReference type="PANTHER" id="PTHR31297">
    <property type="entry name" value="GLUCAN ENDO-1,6-BETA-GLUCOSIDASE B"/>
    <property type="match status" value="1"/>
</dbReference>
<evidence type="ECO:0000256" key="1">
    <source>
        <dbReference type="ARBA" id="ARBA00004613"/>
    </source>
</evidence>
<evidence type="ECO:0000256" key="6">
    <source>
        <dbReference type="ARBA" id="ARBA00023295"/>
    </source>
</evidence>
<evidence type="ECO:0000256" key="4">
    <source>
        <dbReference type="ARBA" id="ARBA00022729"/>
    </source>
</evidence>
<dbReference type="InterPro" id="IPR017853">
    <property type="entry name" value="GH"/>
</dbReference>
<evidence type="ECO:0000256" key="2">
    <source>
        <dbReference type="ARBA" id="ARBA00005641"/>
    </source>
</evidence>
<dbReference type="GO" id="GO:0009986">
    <property type="term" value="C:cell surface"/>
    <property type="evidence" value="ECO:0007669"/>
    <property type="project" value="TreeGrafter"/>
</dbReference>
<dbReference type="GO" id="GO:0009251">
    <property type="term" value="P:glucan catabolic process"/>
    <property type="evidence" value="ECO:0007669"/>
    <property type="project" value="TreeGrafter"/>
</dbReference>
<keyword evidence="4 10" id="KW-0732">Signal</keyword>
<accession>A0A9W9U5H1</accession>
<evidence type="ECO:0000256" key="7">
    <source>
        <dbReference type="ARBA" id="ARBA00023316"/>
    </source>
</evidence>
<dbReference type="InterPro" id="IPR050386">
    <property type="entry name" value="Glycosyl_hydrolase_5"/>
</dbReference>
<keyword evidence="7" id="KW-0961">Cell wall biogenesis/degradation</keyword>
<proteinExistence type="inferred from homology"/>
<evidence type="ECO:0000256" key="9">
    <source>
        <dbReference type="ARBA" id="ARBA00038929"/>
    </source>
</evidence>
<dbReference type="GO" id="GO:0071555">
    <property type="term" value="P:cell wall organization"/>
    <property type="evidence" value="ECO:0007669"/>
    <property type="project" value="UniProtKB-KW"/>
</dbReference>
<evidence type="ECO:0000313" key="11">
    <source>
        <dbReference type="EMBL" id="KAJ5316189.1"/>
    </source>
</evidence>
<evidence type="ECO:0000256" key="5">
    <source>
        <dbReference type="ARBA" id="ARBA00022801"/>
    </source>
</evidence>
<comment type="caution">
    <text evidence="11">The sequence shown here is derived from an EMBL/GenBank/DDBJ whole genome shotgun (WGS) entry which is preliminary data.</text>
</comment>
<dbReference type="Proteomes" id="UP001147746">
    <property type="component" value="Unassembled WGS sequence"/>
</dbReference>
<keyword evidence="6" id="KW-0326">Glycosidase</keyword>
<dbReference type="PANTHER" id="PTHR31297:SF1">
    <property type="entry name" value="GLUCAN 1,3-BETA-GLUCOSIDASE I_II-RELATED"/>
    <property type="match status" value="1"/>
</dbReference>
<evidence type="ECO:0000256" key="3">
    <source>
        <dbReference type="ARBA" id="ARBA00022525"/>
    </source>
</evidence>
<comment type="subcellular location">
    <subcellularLocation>
        <location evidence="1">Secreted</location>
    </subcellularLocation>
</comment>
<gene>
    <name evidence="11" type="ORF">N7476_006496</name>
</gene>
<keyword evidence="5" id="KW-0378">Hydrolase</keyword>
<keyword evidence="12" id="KW-1185">Reference proteome</keyword>